<organism evidence="1 2">
    <name type="scientific">Phytophthora lilii</name>
    <dbReference type="NCBI Taxonomy" id="2077276"/>
    <lineage>
        <taxon>Eukaryota</taxon>
        <taxon>Sar</taxon>
        <taxon>Stramenopiles</taxon>
        <taxon>Oomycota</taxon>
        <taxon>Peronosporomycetes</taxon>
        <taxon>Peronosporales</taxon>
        <taxon>Peronosporaceae</taxon>
        <taxon>Phytophthora</taxon>
    </lineage>
</organism>
<protein>
    <submittedName>
        <fullName evidence="1">Unnamed protein product</fullName>
    </submittedName>
</protein>
<name>A0A9W6TZD7_9STRA</name>
<dbReference type="OrthoDB" id="124418at2759"/>
<comment type="caution">
    <text evidence="1">The sequence shown here is derived from an EMBL/GenBank/DDBJ whole genome shotgun (WGS) entry which is preliminary data.</text>
</comment>
<dbReference type="PANTHER" id="PTHR40866:SF1">
    <property type="entry name" value="BED-TYPE DOMAIN-CONTAINING PROTEIN"/>
    <property type="match status" value="1"/>
</dbReference>
<dbReference type="EMBL" id="BSXW01000456">
    <property type="protein sequence ID" value="GMF22962.1"/>
    <property type="molecule type" value="Genomic_DNA"/>
</dbReference>
<reference evidence="1" key="1">
    <citation type="submission" date="2023-04" db="EMBL/GenBank/DDBJ databases">
        <title>Phytophthora lilii NBRC 32176.</title>
        <authorList>
            <person name="Ichikawa N."/>
            <person name="Sato H."/>
            <person name="Tonouchi N."/>
        </authorList>
    </citation>
    <scope>NUCLEOTIDE SEQUENCE</scope>
    <source>
        <strain evidence="1">NBRC 32176</strain>
    </source>
</reference>
<dbReference type="PANTHER" id="PTHR40866">
    <property type="entry name" value="BED-TYPE DOMAIN-CONTAINING PROTEIN"/>
    <property type="match status" value="1"/>
</dbReference>
<proteinExistence type="predicted"/>
<dbReference type="Proteomes" id="UP001165083">
    <property type="component" value="Unassembled WGS sequence"/>
</dbReference>
<dbReference type="AlphaFoldDB" id="A0A9W6TZD7"/>
<evidence type="ECO:0000313" key="2">
    <source>
        <dbReference type="Proteomes" id="UP001165083"/>
    </source>
</evidence>
<keyword evidence="2" id="KW-1185">Reference proteome</keyword>
<accession>A0A9W6TZD7</accession>
<evidence type="ECO:0000313" key="1">
    <source>
        <dbReference type="EMBL" id="GMF22962.1"/>
    </source>
</evidence>
<sequence>MLAATTAQTGSVVHYARRTAMNRFGWLEWILKANLPIMFCENALARRGNAAALLEGVTRSVEPAIAAELPDALGIMFDGLTHSSEHFVVVFAYYEDNSVAKTALLSMAPVINDLDEDLSARTHRKFLAGMLERDFRKDLSCCKYLVGQLFNKKQAIGNHYANAIGRMR</sequence>
<gene>
    <name evidence="1" type="ORF">Plil01_000922500</name>
</gene>